<dbReference type="HOGENOM" id="CLU_080116_1_0_6"/>
<gene>
    <name evidence="1" type="ordered locus">ETA_32580</name>
</gene>
<dbReference type="KEGG" id="eta:ETA_32580"/>
<name>B2VJS7_ERWT9</name>
<evidence type="ECO:0000313" key="1">
    <source>
        <dbReference type="EMBL" id="CAO98304.1"/>
    </source>
</evidence>
<dbReference type="Proteomes" id="UP000001726">
    <property type="component" value="Chromosome"/>
</dbReference>
<accession>B2VJS7</accession>
<dbReference type="eggNOG" id="ENOG502Z9DV">
    <property type="taxonomic scope" value="Bacteria"/>
</dbReference>
<evidence type="ECO:0000313" key="2">
    <source>
        <dbReference type="Proteomes" id="UP000001726"/>
    </source>
</evidence>
<reference evidence="1 2" key="1">
    <citation type="journal article" date="2008" name="Environ. Microbiol.">
        <title>The genome of Erwinia tasmaniensis strain Et1/99, a non-pathogenic bacterium in the genus Erwinia.</title>
        <authorList>
            <person name="Kube M."/>
            <person name="Migdoll A.M."/>
            <person name="Mueller I."/>
            <person name="Kuhl H."/>
            <person name="Beck A."/>
            <person name="Reinhardt R."/>
            <person name="Geider K."/>
        </authorList>
    </citation>
    <scope>NUCLEOTIDE SEQUENCE [LARGE SCALE GENOMIC DNA]</scope>
    <source>
        <strain evidence="2">DSM 17950 / CFBP 7177 / CIP 109463 / NCPPB 4357 / Et1/99</strain>
    </source>
</reference>
<keyword evidence="2" id="KW-1185">Reference proteome</keyword>
<sequence>MSIFSKETYNHMISNSDLITGMQADSLLAVRLEKAMGGVKDAMLDQAKRIQLGATRLAYYTSCFTDNYQDVCTGQKNEDVRFLEALVQLIKQGNVVTRMLRIYVDLLLHGLTADRISRIKTLLIGKGARIASGSMTNQALAYSVVLAASYSFGTKVGINTKLAKVSAAAVTIVSYYGYVQEAAEAANRLKQRNQTYYYALYSEKLEMLYFIIEPVIRRNDHLFSLPTSDNDIADAIVRIIK</sequence>
<protein>
    <submittedName>
        <fullName evidence="1">Uncharacterized protein</fullName>
    </submittedName>
</protein>
<proteinExistence type="predicted"/>
<dbReference type="AlphaFoldDB" id="B2VJS7"/>
<organism evidence="1 2">
    <name type="scientific">Erwinia tasmaniensis (strain DSM 17950 / CFBP 7177 / CIP 109463 / NCPPB 4357 / Et1/99)</name>
    <dbReference type="NCBI Taxonomy" id="465817"/>
    <lineage>
        <taxon>Bacteria</taxon>
        <taxon>Pseudomonadati</taxon>
        <taxon>Pseudomonadota</taxon>
        <taxon>Gammaproteobacteria</taxon>
        <taxon>Enterobacterales</taxon>
        <taxon>Erwiniaceae</taxon>
        <taxon>Erwinia</taxon>
    </lineage>
</organism>
<dbReference type="EMBL" id="CU468135">
    <property type="protein sequence ID" value="CAO98304.1"/>
    <property type="molecule type" value="Genomic_DNA"/>
</dbReference>